<dbReference type="SMART" id="SM00530">
    <property type="entry name" value="HTH_XRE"/>
    <property type="match status" value="1"/>
</dbReference>
<organism evidence="2 3">
    <name type="scientific">Neomicrococcus aestuarii</name>
    <dbReference type="NCBI Taxonomy" id="556325"/>
    <lineage>
        <taxon>Bacteria</taxon>
        <taxon>Bacillati</taxon>
        <taxon>Actinomycetota</taxon>
        <taxon>Actinomycetes</taxon>
        <taxon>Micrococcales</taxon>
        <taxon>Micrococcaceae</taxon>
        <taxon>Neomicrococcus</taxon>
    </lineage>
</organism>
<reference evidence="2 3" key="1">
    <citation type="submission" date="2020-08" db="EMBL/GenBank/DDBJ databases">
        <title>Sequencing the genomes of 1000 actinobacteria strains.</title>
        <authorList>
            <person name="Klenk H.-P."/>
        </authorList>
    </citation>
    <scope>NUCLEOTIDE SEQUENCE [LARGE SCALE GENOMIC DNA]</scope>
    <source>
        <strain evidence="2 3">DSM 105783</strain>
    </source>
</reference>
<accession>A0A7W8TTE7</accession>
<dbReference type="Gene3D" id="1.10.260.40">
    <property type="entry name" value="lambda repressor-like DNA-binding domains"/>
    <property type="match status" value="1"/>
</dbReference>
<sequence length="91" mass="9851">MIEAQKLGASLQDWRILLGLTQELVAQRAGISRSTLIKLEQGAGAKLETFLTVAKVLGIADRVQEAVEPLNTDLGRARSRLLGRQRVSKAG</sequence>
<dbReference type="EMBL" id="JACHDR010000001">
    <property type="protein sequence ID" value="MBB5512595.1"/>
    <property type="molecule type" value="Genomic_DNA"/>
</dbReference>
<feature type="domain" description="HTH cro/C1-type" evidence="1">
    <location>
        <begin position="11"/>
        <end position="63"/>
    </location>
</feature>
<dbReference type="InterPro" id="IPR010982">
    <property type="entry name" value="Lambda_DNA-bd_dom_sf"/>
</dbReference>
<evidence type="ECO:0000313" key="3">
    <source>
        <dbReference type="Proteomes" id="UP000580797"/>
    </source>
</evidence>
<dbReference type="Pfam" id="PF01381">
    <property type="entry name" value="HTH_3"/>
    <property type="match status" value="1"/>
</dbReference>
<proteinExistence type="predicted"/>
<evidence type="ECO:0000313" key="2">
    <source>
        <dbReference type="EMBL" id="MBB5512595.1"/>
    </source>
</evidence>
<dbReference type="Proteomes" id="UP000580797">
    <property type="component" value="Unassembled WGS sequence"/>
</dbReference>
<dbReference type="GO" id="GO:0003677">
    <property type="term" value="F:DNA binding"/>
    <property type="evidence" value="ECO:0007669"/>
    <property type="project" value="InterPro"/>
</dbReference>
<comment type="caution">
    <text evidence="2">The sequence shown here is derived from an EMBL/GenBank/DDBJ whole genome shotgun (WGS) entry which is preliminary data.</text>
</comment>
<dbReference type="AlphaFoldDB" id="A0A7W8TTE7"/>
<dbReference type="PROSITE" id="PS50943">
    <property type="entry name" value="HTH_CROC1"/>
    <property type="match status" value="1"/>
</dbReference>
<gene>
    <name evidence="2" type="ORF">HD598_001282</name>
</gene>
<dbReference type="CDD" id="cd00093">
    <property type="entry name" value="HTH_XRE"/>
    <property type="match status" value="1"/>
</dbReference>
<evidence type="ECO:0000259" key="1">
    <source>
        <dbReference type="PROSITE" id="PS50943"/>
    </source>
</evidence>
<dbReference type="SUPFAM" id="SSF47413">
    <property type="entry name" value="lambda repressor-like DNA-binding domains"/>
    <property type="match status" value="1"/>
</dbReference>
<protein>
    <submittedName>
        <fullName evidence="2">Transcriptional regulator with XRE-family HTH domain</fullName>
    </submittedName>
</protein>
<name>A0A7W8TTE7_9MICC</name>
<dbReference type="InterPro" id="IPR001387">
    <property type="entry name" value="Cro/C1-type_HTH"/>
</dbReference>
<dbReference type="RefSeq" id="WP_183664614.1">
    <property type="nucleotide sequence ID" value="NZ_BAAARH010000001.1"/>
</dbReference>